<dbReference type="AlphaFoldDB" id="A0A814Y3I4"/>
<gene>
    <name evidence="1" type="ORF">JYZ213_LOCUS28202</name>
    <name evidence="2" type="ORF">OXD698_LOCUS29415</name>
</gene>
<dbReference type="EMBL" id="CAJNOG010000406">
    <property type="protein sequence ID" value="CAF1224722.1"/>
    <property type="molecule type" value="Genomic_DNA"/>
</dbReference>
<proteinExistence type="predicted"/>
<dbReference type="Proteomes" id="UP000663845">
    <property type="component" value="Unassembled WGS sequence"/>
</dbReference>
<organism evidence="1 3">
    <name type="scientific">Adineta steineri</name>
    <dbReference type="NCBI Taxonomy" id="433720"/>
    <lineage>
        <taxon>Eukaryota</taxon>
        <taxon>Metazoa</taxon>
        <taxon>Spiralia</taxon>
        <taxon>Gnathifera</taxon>
        <taxon>Rotifera</taxon>
        <taxon>Eurotatoria</taxon>
        <taxon>Bdelloidea</taxon>
        <taxon>Adinetida</taxon>
        <taxon>Adinetidae</taxon>
        <taxon>Adineta</taxon>
    </lineage>
</organism>
<accession>A0A814Y3I4</accession>
<comment type="caution">
    <text evidence="1">The sequence shown here is derived from an EMBL/GenBank/DDBJ whole genome shotgun (WGS) entry which is preliminary data.</text>
</comment>
<sequence>MGSFSWDNHSYLQYHNGRPLSVALTEPCDCELSPFIESDFAAQRHHARSNSSGRRFKRESYRMLKNKIFFSKLFCVCVSFKNKKKGIYHPNVQYTSYVCSPPLPRRQLVRSSSGDLLIEKLETVTIEEQQCLPIHTGISYVRTPSPPVRQVKIRSRPSSCYDLHNRESTDQRWTKVVDEHHEEHYNYNYNYNLPIDRIVPIQRDPTPPRFIHQNETVTTTEDFNFNITAKPAIRPSMRSVGTTTKDLRPLSRSETQVIERYEKDEKIRRDSLTESGTSILGCQRPLQHSYDGKTSKSYNALNVYSDHGRHDLTVRPTHKPREALVDTYEITAPPSNSSYSMIPITVEKNSRSRYYY</sequence>
<evidence type="ECO:0000313" key="1">
    <source>
        <dbReference type="EMBL" id="CAF1224722.1"/>
    </source>
</evidence>
<dbReference type="EMBL" id="CAJOAZ010003306">
    <property type="protein sequence ID" value="CAF3999158.1"/>
    <property type="molecule type" value="Genomic_DNA"/>
</dbReference>
<name>A0A814Y3I4_9BILA</name>
<protein>
    <submittedName>
        <fullName evidence="1">Uncharacterized protein</fullName>
    </submittedName>
</protein>
<reference evidence="1" key="1">
    <citation type="submission" date="2021-02" db="EMBL/GenBank/DDBJ databases">
        <authorList>
            <person name="Nowell W R."/>
        </authorList>
    </citation>
    <scope>NUCLEOTIDE SEQUENCE</scope>
</reference>
<dbReference type="Proteomes" id="UP000663844">
    <property type="component" value="Unassembled WGS sequence"/>
</dbReference>
<evidence type="ECO:0000313" key="3">
    <source>
        <dbReference type="Proteomes" id="UP000663845"/>
    </source>
</evidence>
<evidence type="ECO:0000313" key="2">
    <source>
        <dbReference type="EMBL" id="CAF3999158.1"/>
    </source>
</evidence>